<dbReference type="EMBL" id="KZ824943">
    <property type="protein sequence ID" value="RAH72602.1"/>
    <property type="molecule type" value="Genomic_DNA"/>
</dbReference>
<accession>A0ACD1HG40</accession>
<name>A0ACD1HG40_9EURO</name>
<keyword evidence="2" id="KW-1185">Reference proteome</keyword>
<evidence type="ECO:0000313" key="1">
    <source>
        <dbReference type="EMBL" id="RAH72602.1"/>
    </source>
</evidence>
<evidence type="ECO:0000313" key="2">
    <source>
        <dbReference type="Proteomes" id="UP000249661"/>
    </source>
</evidence>
<proteinExistence type="predicted"/>
<gene>
    <name evidence="1" type="ORF">BO66DRAFT_446658</name>
</gene>
<dbReference type="Proteomes" id="UP000249661">
    <property type="component" value="Unassembled WGS sequence"/>
</dbReference>
<organism evidence="1 2">
    <name type="scientific">Aspergillus aculeatinus CBS 121060</name>
    <dbReference type="NCBI Taxonomy" id="1448322"/>
    <lineage>
        <taxon>Eukaryota</taxon>
        <taxon>Fungi</taxon>
        <taxon>Dikarya</taxon>
        <taxon>Ascomycota</taxon>
        <taxon>Pezizomycotina</taxon>
        <taxon>Eurotiomycetes</taxon>
        <taxon>Eurotiomycetidae</taxon>
        <taxon>Eurotiales</taxon>
        <taxon>Aspergillaceae</taxon>
        <taxon>Aspergillus</taxon>
        <taxon>Aspergillus subgen. Circumdati</taxon>
    </lineage>
</organism>
<sequence length="163" mass="17338">MMYKAIIPIVLGLSSIFPSALADPTCLASSTPGGVANKNACCPSPSSQGEDPVDGTVYEYKCGAYAKRDYLFGGTASSALDCARQCAAQATCHAANWGPISNECHLYGSGFQQKADTSGDWILLVRTDRAAQECQDDIDQAVTAEKADCQTKLDDKDLDKTQR</sequence>
<protein>
    <submittedName>
        <fullName evidence="1">Uncharacterized protein</fullName>
    </submittedName>
</protein>
<reference evidence="1" key="1">
    <citation type="submission" date="2018-02" db="EMBL/GenBank/DDBJ databases">
        <title>The genomes of Aspergillus section Nigri reveals drivers in fungal speciation.</title>
        <authorList>
            <consortium name="DOE Joint Genome Institute"/>
            <person name="Vesth T.C."/>
            <person name="Nybo J."/>
            <person name="Theobald S."/>
            <person name="Brandl J."/>
            <person name="Frisvad J.C."/>
            <person name="Nielsen K.F."/>
            <person name="Lyhne E.K."/>
            <person name="Kogle M.E."/>
            <person name="Kuo A."/>
            <person name="Riley R."/>
            <person name="Clum A."/>
            <person name="Nolan M."/>
            <person name="Lipzen A."/>
            <person name="Salamov A."/>
            <person name="Henrissat B."/>
            <person name="Wiebenga A."/>
            <person name="De vries R.P."/>
            <person name="Grigoriev I.V."/>
            <person name="Mortensen U.H."/>
            <person name="Andersen M.R."/>
            <person name="Baker S.E."/>
        </authorList>
    </citation>
    <scope>NUCLEOTIDE SEQUENCE</scope>
    <source>
        <strain evidence="1">CBS 121060</strain>
    </source>
</reference>